<proteinExistence type="predicted"/>
<keyword evidence="2" id="KW-0812">Transmembrane</keyword>
<feature type="transmembrane region" description="Helical" evidence="2">
    <location>
        <begin position="30"/>
        <end position="55"/>
    </location>
</feature>
<name>A0AB39U4N0_9BIFI</name>
<feature type="region of interest" description="Disordered" evidence="1">
    <location>
        <begin position="257"/>
        <end position="318"/>
    </location>
</feature>
<dbReference type="KEGG" id="baqk:QN215_06655"/>
<dbReference type="AlphaFoldDB" id="A0AB39U4N0"/>
<evidence type="ECO:0000256" key="2">
    <source>
        <dbReference type="SAM" id="Phobius"/>
    </source>
</evidence>
<sequence>MGIMDRADNGHGNVVEYAERNDGVSKRSRAALVSVIAAAMVMAFALLAAISLAALSSSPALAATPSASSSSSVSSSASSSAAASSSGSSSARISDAITDTQNLLGGDLSSVTDAIAHTKKETGVTVRLLYLAQFEAGKNPDTWTSQLLESLNPQPNTVMLAVASQDGNLVVAVSSNSDEWLRKQSTVDDLSKAALHPIVADSTPDWAASAKDMMNAIVQEKKTSTTTSTVWVGVGIFAAVLLLLAIITVAVTIMRRRHAGKEPSGRTHSHRGERKNTGVSLKKTSRSRHARHGGNSAESESKHNGTNNAESSQETSSL</sequence>
<organism evidence="3">
    <name type="scientific">Bifidobacterium aquikefiricola</name>
    <dbReference type="NCBI Taxonomy" id="3059038"/>
    <lineage>
        <taxon>Bacteria</taxon>
        <taxon>Bacillati</taxon>
        <taxon>Actinomycetota</taxon>
        <taxon>Actinomycetes</taxon>
        <taxon>Bifidobacteriales</taxon>
        <taxon>Bifidobacteriaceae</taxon>
        <taxon>Bifidobacterium</taxon>
    </lineage>
</organism>
<dbReference type="EMBL" id="CP129674">
    <property type="protein sequence ID" value="XDS43953.1"/>
    <property type="molecule type" value="Genomic_DNA"/>
</dbReference>
<dbReference type="Gene3D" id="3.10.310.50">
    <property type="match status" value="1"/>
</dbReference>
<protein>
    <submittedName>
        <fullName evidence="3">TPM domain-containing protein</fullName>
    </submittedName>
</protein>
<evidence type="ECO:0000313" key="3">
    <source>
        <dbReference type="EMBL" id="XDS43953.1"/>
    </source>
</evidence>
<evidence type="ECO:0000256" key="1">
    <source>
        <dbReference type="SAM" id="MobiDB-lite"/>
    </source>
</evidence>
<keyword evidence="2" id="KW-0472">Membrane</keyword>
<feature type="region of interest" description="Disordered" evidence="1">
    <location>
        <begin position="66"/>
        <end position="88"/>
    </location>
</feature>
<gene>
    <name evidence="3" type="ORF">QN215_06655</name>
</gene>
<feature type="compositionally biased region" description="Basic residues" evidence="1">
    <location>
        <begin position="283"/>
        <end position="292"/>
    </location>
</feature>
<feature type="transmembrane region" description="Helical" evidence="2">
    <location>
        <begin position="230"/>
        <end position="254"/>
    </location>
</feature>
<feature type="compositionally biased region" description="Polar residues" evidence="1">
    <location>
        <begin position="304"/>
        <end position="318"/>
    </location>
</feature>
<keyword evidence="2" id="KW-1133">Transmembrane helix</keyword>
<dbReference type="RefSeq" id="WP_369343548.1">
    <property type="nucleotide sequence ID" value="NZ_CP129674.1"/>
</dbReference>
<accession>A0AB39U4N0</accession>
<reference evidence="3" key="1">
    <citation type="submission" date="2023-07" db="EMBL/GenBank/DDBJ databases">
        <title>Bifidobacterium aquikefiriaerophilum sp. nov. and Bifidobacterium eccum sp. nov., isolated from water kefir.</title>
        <authorList>
            <person name="Breselge S."/>
            <person name="Bellassi P."/>
            <person name="Barcenilla C."/>
            <person name="Alvarez-Ordonez A."/>
            <person name="Morelli L."/>
            <person name="Cotter P.D."/>
        </authorList>
    </citation>
    <scope>NUCLEOTIDE SEQUENCE</scope>
    <source>
        <strain evidence="3">WK041_4_12</strain>
    </source>
</reference>